<dbReference type="Gene3D" id="3.40.190.150">
    <property type="entry name" value="Bordetella uptake gene, domain 1"/>
    <property type="match status" value="1"/>
</dbReference>
<sequence>MSESNFAADRRRFIAGGGSVLGLGALSAFGLPPRALAAQWPERTVRFVTYSGAGDPVDLRLRDFLQSLAREYHNTPMIVENKTGAAGQIAAQSVLLAPPEGYDFLLANATFTITPTYFRKLQYKPLSDFVPVALSGSAPIGFAVPASNPARTFKEWVAWAKQQRGSLNYASLGNGSVSHLYGFQIRDDFKLDATHIPYKASGAALIDVLRGQISYVMLDTFNLRPLLAKKQLRILAVTGADRSQYLPDVPTFRELGFNGYERTGWTAYMAKAGTSRDIVASLNKSINKVNAMPEWARKRDEVWSVWKPLTPDELHKQLQGEVAAWGDLVRRSGVFGD</sequence>
<dbReference type="AlphaFoldDB" id="A0A4Q7R7R7"/>
<dbReference type="Gene3D" id="3.40.190.10">
    <property type="entry name" value="Periplasmic binding protein-like II"/>
    <property type="match status" value="1"/>
</dbReference>
<dbReference type="InterPro" id="IPR042100">
    <property type="entry name" value="Bug_dom1"/>
</dbReference>
<dbReference type="OrthoDB" id="8953928at2"/>
<dbReference type="InterPro" id="IPR006311">
    <property type="entry name" value="TAT_signal"/>
</dbReference>
<comment type="similarity">
    <text evidence="1">Belongs to the UPF0065 (bug) family.</text>
</comment>
<reference evidence="2 3" key="1">
    <citation type="journal article" date="2015" name="Stand. Genomic Sci.">
        <title>Genomic Encyclopedia of Bacterial and Archaeal Type Strains, Phase III: the genomes of soil and plant-associated and newly described type strains.</title>
        <authorList>
            <person name="Whitman W.B."/>
            <person name="Woyke T."/>
            <person name="Klenk H.P."/>
            <person name="Zhou Y."/>
            <person name="Lilburn T.G."/>
            <person name="Beck B.J."/>
            <person name="De Vos P."/>
            <person name="Vandamme P."/>
            <person name="Eisen J.A."/>
            <person name="Garrity G."/>
            <person name="Hugenholtz P."/>
            <person name="Kyrpides N.C."/>
        </authorList>
    </citation>
    <scope>NUCLEOTIDE SEQUENCE [LARGE SCALE GENOMIC DNA]</scope>
    <source>
        <strain evidence="2 3">ASC-9842</strain>
    </source>
</reference>
<keyword evidence="2" id="KW-0675">Receptor</keyword>
<dbReference type="PIRSF" id="PIRSF017082">
    <property type="entry name" value="YflP"/>
    <property type="match status" value="1"/>
</dbReference>
<protein>
    <submittedName>
        <fullName evidence="2">Tripartite-type tricarboxylate transporter receptor subunit TctC</fullName>
    </submittedName>
</protein>
<proteinExistence type="inferred from homology"/>
<evidence type="ECO:0000313" key="3">
    <source>
        <dbReference type="Proteomes" id="UP000291078"/>
    </source>
</evidence>
<dbReference type="EMBL" id="SGXM01000015">
    <property type="protein sequence ID" value="RZT28853.1"/>
    <property type="molecule type" value="Genomic_DNA"/>
</dbReference>
<dbReference type="PANTHER" id="PTHR42928:SF5">
    <property type="entry name" value="BLR1237 PROTEIN"/>
    <property type="match status" value="1"/>
</dbReference>
<dbReference type="SUPFAM" id="SSF53850">
    <property type="entry name" value="Periplasmic binding protein-like II"/>
    <property type="match status" value="1"/>
</dbReference>
<keyword evidence="3" id="KW-1185">Reference proteome</keyword>
<evidence type="ECO:0000256" key="1">
    <source>
        <dbReference type="ARBA" id="ARBA00006987"/>
    </source>
</evidence>
<name>A0A4Q7R7R7_9BURK</name>
<gene>
    <name evidence="2" type="ORF">EV147_5166</name>
</gene>
<comment type="caution">
    <text evidence="2">The sequence shown here is derived from an EMBL/GenBank/DDBJ whole genome shotgun (WGS) entry which is preliminary data.</text>
</comment>
<dbReference type="RefSeq" id="WP_130394043.1">
    <property type="nucleotide sequence ID" value="NZ_SGXM01000015.1"/>
</dbReference>
<dbReference type="Pfam" id="PF03401">
    <property type="entry name" value="TctC"/>
    <property type="match status" value="1"/>
</dbReference>
<accession>A0A4Q7R7R7</accession>
<dbReference type="Proteomes" id="UP000291078">
    <property type="component" value="Unassembled WGS sequence"/>
</dbReference>
<dbReference type="PROSITE" id="PS51318">
    <property type="entry name" value="TAT"/>
    <property type="match status" value="1"/>
</dbReference>
<evidence type="ECO:0000313" key="2">
    <source>
        <dbReference type="EMBL" id="RZT28853.1"/>
    </source>
</evidence>
<dbReference type="CDD" id="cd07012">
    <property type="entry name" value="PBP2_Bug_TTT"/>
    <property type="match status" value="1"/>
</dbReference>
<dbReference type="InterPro" id="IPR005064">
    <property type="entry name" value="BUG"/>
</dbReference>
<dbReference type="PANTHER" id="PTHR42928">
    <property type="entry name" value="TRICARBOXYLATE-BINDING PROTEIN"/>
    <property type="match status" value="1"/>
</dbReference>
<organism evidence="2 3">
    <name type="scientific">Cupriavidus agavae</name>
    <dbReference type="NCBI Taxonomy" id="1001822"/>
    <lineage>
        <taxon>Bacteria</taxon>
        <taxon>Pseudomonadati</taxon>
        <taxon>Pseudomonadota</taxon>
        <taxon>Betaproteobacteria</taxon>
        <taxon>Burkholderiales</taxon>
        <taxon>Burkholderiaceae</taxon>
        <taxon>Cupriavidus</taxon>
    </lineage>
</organism>